<keyword evidence="8" id="KW-0460">Magnesium</keyword>
<comment type="caution">
    <text evidence="11">The sequence shown here is derived from an EMBL/GenBank/DDBJ whole genome shotgun (WGS) entry which is preliminary data.</text>
</comment>
<dbReference type="PANTHER" id="PTHR30040">
    <property type="entry name" value="THIAMINE BIOSYNTHESIS LIPOPROTEIN APBE"/>
    <property type="match status" value="1"/>
</dbReference>
<gene>
    <name evidence="11" type="primary">apbE_12</name>
    <name evidence="11" type="ORF">SDC9_45322</name>
</gene>
<dbReference type="InterPro" id="IPR003374">
    <property type="entry name" value="ApbE-like_sf"/>
</dbReference>
<dbReference type="SUPFAM" id="SSF143631">
    <property type="entry name" value="ApbE-like"/>
    <property type="match status" value="1"/>
</dbReference>
<dbReference type="EMBL" id="VSSQ01000647">
    <property type="protein sequence ID" value="MPL99107.1"/>
    <property type="molecule type" value="Genomic_DNA"/>
</dbReference>
<dbReference type="PANTHER" id="PTHR30040:SF2">
    <property type="entry name" value="FAD:PROTEIN FMN TRANSFERASE"/>
    <property type="match status" value="1"/>
</dbReference>
<dbReference type="GO" id="GO:0046872">
    <property type="term" value="F:metal ion binding"/>
    <property type="evidence" value="ECO:0007669"/>
    <property type="project" value="UniProtKB-KW"/>
</dbReference>
<proteinExistence type="predicted"/>
<dbReference type="AlphaFoldDB" id="A0A644W6A1"/>
<dbReference type="PROSITE" id="PS51257">
    <property type="entry name" value="PROKAR_LIPOPROTEIN"/>
    <property type="match status" value="1"/>
</dbReference>
<evidence type="ECO:0000256" key="10">
    <source>
        <dbReference type="ARBA" id="ARBA00048540"/>
    </source>
</evidence>
<evidence type="ECO:0000256" key="7">
    <source>
        <dbReference type="ARBA" id="ARBA00022827"/>
    </source>
</evidence>
<organism evidence="11">
    <name type="scientific">bioreactor metagenome</name>
    <dbReference type="NCBI Taxonomy" id="1076179"/>
    <lineage>
        <taxon>unclassified sequences</taxon>
        <taxon>metagenomes</taxon>
        <taxon>ecological metagenomes</taxon>
    </lineage>
</organism>
<evidence type="ECO:0000256" key="1">
    <source>
        <dbReference type="ARBA" id="ARBA00001946"/>
    </source>
</evidence>
<comment type="catalytic activity">
    <reaction evidence="10">
        <text>L-threonyl-[protein] + FAD = FMN-L-threonyl-[protein] + AMP + H(+)</text>
        <dbReference type="Rhea" id="RHEA:36847"/>
        <dbReference type="Rhea" id="RHEA-COMP:11060"/>
        <dbReference type="Rhea" id="RHEA-COMP:11061"/>
        <dbReference type="ChEBI" id="CHEBI:15378"/>
        <dbReference type="ChEBI" id="CHEBI:30013"/>
        <dbReference type="ChEBI" id="CHEBI:57692"/>
        <dbReference type="ChEBI" id="CHEBI:74257"/>
        <dbReference type="ChEBI" id="CHEBI:456215"/>
        <dbReference type="EC" id="2.7.1.180"/>
    </reaction>
</comment>
<evidence type="ECO:0000256" key="4">
    <source>
        <dbReference type="ARBA" id="ARBA00022630"/>
    </source>
</evidence>
<dbReference type="PIRSF" id="PIRSF006268">
    <property type="entry name" value="ApbE"/>
    <property type="match status" value="1"/>
</dbReference>
<keyword evidence="7" id="KW-0274">FAD</keyword>
<dbReference type="Gene3D" id="3.10.520.10">
    <property type="entry name" value="ApbE-like domains"/>
    <property type="match status" value="1"/>
</dbReference>
<evidence type="ECO:0000256" key="3">
    <source>
        <dbReference type="ARBA" id="ARBA00016337"/>
    </source>
</evidence>
<evidence type="ECO:0000256" key="6">
    <source>
        <dbReference type="ARBA" id="ARBA00022723"/>
    </source>
</evidence>
<keyword evidence="5 11" id="KW-0808">Transferase</keyword>
<sequence>MMKNRFFFPVLLTIVLLSCQQPASKNKDYTKNSGKIHGTFYHATYLHPEGKDLQPEIEAKMREFELSLSTFNPNSIISRINNNDDSVTVDDYFITMYREARQISEHTGGAFDITVAPLVNAWGFGFGDQERKELPDVKSILPYIGYQKISLENNRLIKSDKRIMLDASAIAKGQSSDVIGKLLESYGCENYMVEIGGEIACKGLNPKGKKWQIGIDKPTEEIFEEQRELQIVLGITDCGMATSGNYRQFYYKDGKKYAHTINPVTGYPVNHNLLSATVIAASSMRADAFATAFMVLGVDSSLAVCRRIPDIECYLIYADEAGNYQVSYSEGFEKYFNE</sequence>
<accession>A0A644W6A1</accession>
<dbReference type="InterPro" id="IPR024932">
    <property type="entry name" value="ApbE"/>
</dbReference>
<evidence type="ECO:0000256" key="2">
    <source>
        <dbReference type="ARBA" id="ARBA00011955"/>
    </source>
</evidence>
<dbReference type="Pfam" id="PF02424">
    <property type="entry name" value="ApbE"/>
    <property type="match status" value="1"/>
</dbReference>
<keyword evidence="4" id="KW-0285">Flavoprotein</keyword>
<evidence type="ECO:0000256" key="9">
    <source>
        <dbReference type="ARBA" id="ARBA00031306"/>
    </source>
</evidence>
<name>A0A644W6A1_9ZZZZ</name>
<dbReference type="EC" id="2.7.1.180" evidence="2"/>
<dbReference type="GO" id="GO:0016740">
    <property type="term" value="F:transferase activity"/>
    <property type="evidence" value="ECO:0007669"/>
    <property type="project" value="UniProtKB-KW"/>
</dbReference>
<keyword evidence="6" id="KW-0479">Metal-binding</keyword>
<evidence type="ECO:0000313" key="11">
    <source>
        <dbReference type="EMBL" id="MPL99107.1"/>
    </source>
</evidence>
<evidence type="ECO:0000256" key="8">
    <source>
        <dbReference type="ARBA" id="ARBA00022842"/>
    </source>
</evidence>
<reference evidence="11" key="1">
    <citation type="submission" date="2019-08" db="EMBL/GenBank/DDBJ databases">
        <authorList>
            <person name="Kucharzyk K."/>
            <person name="Murdoch R.W."/>
            <person name="Higgins S."/>
            <person name="Loffler F."/>
        </authorList>
    </citation>
    <scope>NUCLEOTIDE SEQUENCE</scope>
</reference>
<protein>
    <recommendedName>
        <fullName evidence="3">FAD:protein FMN transferase</fullName>
        <ecNumber evidence="2">2.7.1.180</ecNumber>
    </recommendedName>
    <alternativeName>
        <fullName evidence="9">Flavin transferase</fullName>
    </alternativeName>
</protein>
<comment type="cofactor">
    <cofactor evidence="1">
        <name>Mg(2+)</name>
        <dbReference type="ChEBI" id="CHEBI:18420"/>
    </cofactor>
</comment>
<evidence type="ECO:0000256" key="5">
    <source>
        <dbReference type="ARBA" id="ARBA00022679"/>
    </source>
</evidence>